<proteinExistence type="inferred from homology"/>
<dbReference type="Proteomes" id="UP000236724">
    <property type="component" value="Unassembled WGS sequence"/>
</dbReference>
<keyword evidence="6 7" id="KW-0482">Metalloprotease</keyword>
<dbReference type="GO" id="GO:0004180">
    <property type="term" value="F:carboxypeptidase activity"/>
    <property type="evidence" value="ECO:0007669"/>
    <property type="project" value="UniProtKB-KW"/>
</dbReference>
<dbReference type="InterPro" id="IPR045090">
    <property type="entry name" value="Pept_M3A_M3B"/>
</dbReference>
<dbReference type="GO" id="GO:0005829">
    <property type="term" value="C:cytosol"/>
    <property type="evidence" value="ECO:0007669"/>
    <property type="project" value="TreeGrafter"/>
</dbReference>
<dbReference type="GO" id="GO:0006508">
    <property type="term" value="P:proteolysis"/>
    <property type="evidence" value="ECO:0007669"/>
    <property type="project" value="UniProtKB-KW"/>
</dbReference>
<evidence type="ECO:0000256" key="3">
    <source>
        <dbReference type="ARBA" id="ARBA00022723"/>
    </source>
</evidence>
<keyword evidence="5 7" id="KW-0862">Zinc</keyword>
<keyword evidence="10" id="KW-1185">Reference proteome</keyword>
<name>A0A1H6FBY2_9GAMM</name>
<gene>
    <name evidence="9" type="primary">dcp</name>
    <name evidence="9" type="ORF">MBHS_02377</name>
</gene>
<accession>A0A1H6FBY2</accession>
<evidence type="ECO:0000313" key="10">
    <source>
        <dbReference type="Proteomes" id="UP000236724"/>
    </source>
</evidence>
<dbReference type="Pfam" id="PF01432">
    <property type="entry name" value="Peptidase_M3"/>
    <property type="match status" value="1"/>
</dbReference>
<dbReference type="InterPro" id="IPR024079">
    <property type="entry name" value="MetalloPept_cat_dom_sf"/>
</dbReference>
<evidence type="ECO:0000256" key="7">
    <source>
        <dbReference type="RuleBase" id="RU003435"/>
    </source>
</evidence>
<dbReference type="EC" id="3.4.15.5" evidence="9"/>
<dbReference type="Gene3D" id="1.10.1370.40">
    <property type="match status" value="1"/>
</dbReference>
<dbReference type="GO" id="GO:0008241">
    <property type="term" value="F:peptidyl-dipeptidase activity"/>
    <property type="evidence" value="ECO:0007669"/>
    <property type="project" value="UniProtKB-EC"/>
</dbReference>
<evidence type="ECO:0000256" key="4">
    <source>
        <dbReference type="ARBA" id="ARBA00022801"/>
    </source>
</evidence>
<dbReference type="PANTHER" id="PTHR43660:SF1">
    <property type="entry name" value="DIPEPTIDYL CARBOXYPEPTIDASE"/>
    <property type="match status" value="1"/>
</dbReference>
<dbReference type="EMBL" id="FMSV02000498">
    <property type="protein sequence ID" value="SEH06515.1"/>
    <property type="molecule type" value="Genomic_DNA"/>
</dbReference>
<sequence>MKKSIILLIAVAFGVLSCSETQTKPKSKDMDTNPFFTEYSTPYQVPPFDKIKTEHYLPAFKEGMKQQKEEIEAIVGITEPTFKNTIAAMDYSGQVLSKVSNVFFNLKSSLTSPEIEAIAKEVSPLLAAHKDDIGLNPSLFKNVKAVFDKKDELNLSTEQLRLLDKTYKRFVRGGANLNTEDQEKFRAINKELSMLQLQFSENQLAETNAFQLFIENTDDLAGLPQSIIDAAAIEATNAGQEGKWLFTVQKPSMIPFLQYSQKRELREKVLKAYINRGDNNNANDNKENLQKMAKLRVERANLLGYESHAAFVLDENMAKKSENVYNFLDELWAKALPMAKAEAIELQKMIDAEGGNFKLEAWDWWYYTEKLRAEKYNLNEEELRPYFKLENVIDGAFAIANNLFNINFNKRSDIPTYHAEAHVYEVLDVDNSHLGILYMDFFPRESKRGGAWMTEFRQQSKKDGKDIRPVITVVCNFSKPTGDTPSLLNFDEVETLFHEFGHALHGLLSDCTYPGVAGTNVARDFVELPSQFMENFCSEPEALSLFAKHYETGEVIPDELINKLVASSHFNQGFVAVEYLSASYLDLNWHTMTEPIIVDANKFENEAMTKLGLIPEIVVRYRSPYFAHIFSGGYSSGYYSYIWAELLDADAFQAFKENGLFDQATALAFRENVLSKGNTEDPMFLYEKFRGAKPQIDPLLRRKGFVQ</sequence>
<evidence type="ECO:0000256" key="6">
    <source>
        <dbReference type="ARBA" id="ARBA00023049"/>
    </source>
</evidence>
<dbReference type="InterPro" id="IPR024077">
    <property type="entry name" value="Neurolysin/TOP_dom2"/>
</dbReference>
<organism evidence="9 10">
    <name type="scientific">Candidatus Venteria ishoeyi</name>
    <dbReference type="NCBI Taxonomy" id="1899563"/>
    <lineage>
        <taxon>Bacteria</taxon>
        <taxon>Pseudomonadati</taxon>
        <taxon>Pseudomonadota</taxon>
        <taxon>Gammaproteobacteria</taxon>
        <taxon>Thiotrichales</taxon>
        <taxon>Thiotrichaceae</taxon>
        <taxon>Venteria</taxon>
    </lineage>
</organism>
<feature type="domain" description="Peptidase M3A/M3B catalytic" evidence="8">
    <location>
        <begin position="256"/>
        <end position="704"/>
    </location>
</feature>
<dbReference type="AlphaFoldDB" id="A0A1H6FBY2"/>
<dbReference type="CDD" id="cd06456">
    <property type="entry name" value="M3A_DCP"/>
    <property type="match status" value="1"/>
</dbReference>
<evidence type="ECO:0000259" key="8">
    <source>
        <dbReference type="Pfam" id="PF01432"/>
    </source>
</evidence>
<dbReference type="OrthoDB" id="9773538at2"/>
<keyword evidence="3 7" id="KW-0479">Metal-binding</keyword>
<keyword evidence="9" id="KW-0121">Carboxypeptidase</keyword>
<dbReference type="PROSITE" id="PS51257">
    <property type="entry name" value="PROKAR_LIPOPROTEIN"/>
    <property type="match status" value="1"/>
</dbReference>
<dbReference type="InterPro" id="IPR034005">
    <property type="entry name" value="M3A_DCP"/>
</dbReference>
<keyword evidence="4 7" id="KW-0378">Hydrolase</keyword>
<dbReference type="PANTHER" id="PTHR43660">
    <property type="entry name" value="DIPEPTIDYL CARBOXYPEPTIDASE"/>
    <property type="match status" value="1"/>
</dbReference>
<dbReference type="GO" id="GO:0004222">
    <property type="term" value="F:metalloendopeptidase activity"/>
    <property type="evidence" value="ECO:0007669"/>
    <property type="project" value="InterPro"/>
</dbReference>
<protein>
    <submittedName>
        <fullName evidence="9">Peptidyl-dipeptidase dcp</fullName>
        <ecNumber evidence="9">3.4.15.5</ecNumber>
    </submittedName>
</protein>
<dbReference type="GO" id="GO:0046872">
    <property type="term" value="F:metal ion binding"/>
    <property type="evidence" value="ECO:0007669"/>
    <property type="project" value="UniProtKB-UniRule"/>
</dbReference>
<dbReference type="InterPro" id="IPR001567">
    <property type="entry name" value="Pept_M3A_M3B_dom"/>
</dbReference>
<dbReference type="Gene3D" id="3.40.390.10">
    <property type="entry name" value="Collagenase (Catalytic Domain)"/>
    <property type="match status" value="1"/>
</dbReference>
<keyword evidence="2 7" id="KW-0645">Protease</keyword>
<evidence type="ECO:0000313" key="9">
    <source>
        <dbReference type="EMBL" id="SEH06515.1"/>
    </source>
</evidence>
<reference evidence="9 10" key="1">
    <citation type="submission" date="2016-10" db="EMBL/GenBank/DDBJ databases">
        <authorList>
            <person name="de Groot N.N."/>
        </authorList>
    </citation>
    <scope>NUCLEOTIDE SEQUENCE [LARGE SCALE GENOMIC DNA]</scope>
    <source>
        <strain evidence="9">MBHS1</strain>
    </source>
</reference>
<dbReference type="SUPFAM" id="SSF55486">
    <property type="entry name" value="Metalloproteases ('zincins'), catalytic domain"/>
    <property type="match status" value="1"/>
</dbReference>
<comment type="similarity">
    <text evidence="1 7">Belongs to the peptidase M3 family.</text>
</comment>
<evidence type="ECO:0000256" key="5">
    <source>
        <dbReference type="ARBA" id="ARBA00022833"/>
    </source>
</evidence>
<evidence type="ECO:0000256" key="2">
    <source>
        <dbReference type="ARBA" id="ARBA00022670"/>
    </source>
</evidence>
<comment type="cofactor">
    <cofactor evidence="7">
        <name>Zn(2+)</name>
        <dbReference type="ChEBI" id="CHEBI:29105"/>
    </cofactor>
    <text evidence="7">Binds 1 zinc ion.</text>
</comment>
<dbReference type="RefSeq" id="WP_103920281.1">
    <property type="nucleotide sequence ID" value="NZ_FMSV02000498.1"/>
</dbReference>
<dbReference type="FunFam" id="3.40.390.10:FF:000009">
    <property type="entry name" value="Oligopeptidase A"/>
    <property type="match status" value="1"/>
</dbReference>
<evidence type="ECO:0000256" key="1">
    <source>
        <dbReference type="ARBA" id="ARBA00006040"/>
    </source>
</evidence>
<dbReference type="Gene3D" id="1.10.1370.10">
    <property type="entry name" value="Neurolysin, domain 3"/>
    <property type="match status" value="1"/>
</dbReference>